<comment type="caution">
    <text evidence="2">The sequence shown here is derived from an EMBL/GenBank/DDBJ whole genome shotgun (WGS) entry which is preliminary data.</text>
</comment>
<accession>A0A9X2AGE9</accession>
<dbReference type="AlphaFoldDB" id="A0A9X2AGE9"/>
<evidence type="ECO:0000313" key="3">
    <source>
        <dbReference type="Proteomes" id="UP001139193"/>
    </source>
</evidence>
<feature type="signal peptide" evidence="1">
    <location>
        <begin position="1"/>
        <end position="20"/>
    </location>
</feature>
<dbReference type="RefSeq" id="WP_241934514.1">
    <property type="nucleotide sequence ID" value="NZ_JALBGC010000001.1"/>
</dbReference>
<gene>
    <name evidence="2" type="ORF">MON38_02300</name>
</gene>
<organism evidence="2 3">
    <name type="scientific">Hymenobacter cyanobacteriorum</name>
    <dbReference type="NCBI Taxonomy" id="2926463"/>
    <lineage>
        <taxon>Bacteria</taxon>
        <taxon>Pseudomonadati</taxon>
        <taxon>Bacteroidota</taxon>
        <taxon>Cytophagia</taxon>
        <taxon>Cytophagales</taxon>
        <taxon>Hymenobacteraceae</taxon>
        <taxon>Hymenobacter</taxon>
    </lineage>
</organism>
<dbReference type="Proteomes" id="UP001139193">
    <property type="component" value="Unassembled WGS sequence"/>
</dbReference>
<evidence type="ECO:0000256" key="1">
    <source>
        <dbReference type="SAM" id="SignalP"/>
    </source>
</evidence>
<dbReference type="InterPro" id="IPR015943">
    <property type="entry name" value="WD40/YVTN_repeat-like_dom_sf"/>
</dbReference>
<dbReference type="PANTHER" id="PTHR47197:SF3">
    <property type="entry name" value="DIHYDRO-HEME D1 DEHYDROGENASE"/>
    <property type="match status" value="1"/>
</dbReference>
<protein>
    <submittedName>
        <fullName evidence="2">PQQ-binding-like beta-propeller repeat protein</fullName>
    </submittedName>
</protein>
<sequence length="348" mass="36789">MKNLLLAGALALTTLWNVPAARSQVAMVPPVPYHLLSTIAIGGEGGWDYLKVDPAGERLYVSHGTRVEVVDLKTRKLIGTIMDTPGVHGIEVVPSTNRGYITCGRTNTCVVFDVKTLKPIGAPIPTGPKPDALLYDAFSKRVFIFSNDGGKSTVLDAKTGTVVGTAELGGDVEEGVSDGHGTIFVNIENKSEIVAFDAKTLAVRHRFPLAPGEEPTGLAFDAKTNRLFSACANEKLVVTDSQTGRQIAVLPTGRGTDGAGFDPATRNIITSNGAGTFTVLHEDAPGKFSVIANVPTARGARTMSLDPKTGHLYTVTADYGPTPAPTTENPRPRPSIVPGTFRVLEFGR</sequence>
<proteinExistence type="predicted"/>
<evidence type="ECO:0000313" key="2">
    <source>
        <dbReference type="EMBL" id="MCI1186235.1"/>
    </source>
</evidence>
<keyword evidence="1" id="KW-0732">Signal</keyword>
<dbReference type="Gene3D" id="2.130.10.10">
    <property type="entry name" value="YVTN repeat-like/Quinoprotein amine dehydrogenase"/>
    <property type="match status" value="2"/>
</dbReference>
<dbReference type="InterPro" id="IPR051200">
    <property type="entry name" value="Host-pathogen_enzymatic-act"/>
</dbReference>
<reference evidence="2" key="1">
    <citation type="submission" date="2022-03" db="EMBL/GenBank/DDBJ databases">
        <title>Bacterial whole genome sequence for Hymenobacter sp. DH14.</title>
        <authorList>
            <person name="Le V."/>
        </authorList>
    </citation>
    <scope>NUCLEOTIDE SEQUENCE</scope>
    <source>
        <strain evidence="2">DH14</strain>
    </source>
</reference>
<dbReference type="EMBL" id="JALBGC010000001">
    <property type="protein sequence ID" value="MCI1186235.1"/>
    <property type="molecule type" value="Genomic_DNA"/>
</dbReference>
<feature type="chain" id="PRO_5040995125" evidence="1">
    <location>
        <begin position="21"/>
        <end position="348"/>
    </location>
</feature>
<dbReference type="PANTHER" id="PTHR47197">
    <property type="entry name" value="PROTEIN NIRF"/>
    <property type="match status" value="1"/>
</dbReference>
<dbReference type="InterPro" id="IPR011048">
    <property type="entry name" value="Haem_d1_sf"/>
</dbReference>
<dbReference type="SUPFAM" id="SSF51004">
    <property type="entry name" value="C-terminal (heme d1) domain of cytochrome cd1-nitrite reductase"/>
    <property type="match status" value="1"/>
</dbReference>
<keyword evidence="3" id="KW-1185">Reference proteome</keyword>
<name>A0A9X2AGE9_9BACT</name>